<accession>A0A448N2T3</accession>
<dbReference type="Pfam" id="PF13439">
    <property type="entry name" value="Glyco_transf_4"/>
    <property type="match status" value="1"/>
</dbReference>
<dbReference type="AlphaFoldDB" id="A0A448N2T3"/>
<dbReference type="Pfam" id="PF13692">
    <property type="entry name" value="Glyco_trans_1_4"/>
    <property type="match status" value="1"/>
</dbReference>
<keyword evidence="5" id="KW-1185">Reference proteome</keyword>
<dbReference type="InterPro" id="IPR028098">
    <property type="entry name" value="Glyco_trans_4-like_N"/>
</dbReference>
<evidence type="ECO:0000313" key="4">
    <source>
        <dbReference type="EMBL" id="VEH71642.1"/>
    </source>
</evidence>
<evidence type="ECO:0000256" key="1">
    <source>
        <dbReference type="ARBA" id="ARBA00022676"/>
    </source>
</evidence>
<proteinExistence type="predicted"/>
<keyword evidence="2" id="KW-0808">Transferase</keyword>
<evidence type="ECO:0000256" key="2">
    <source>
        <dbReference type="ARBA" id="ARBA00022679"/>
    </source>
</evidence>
<gene>
    <name evidence="4" type="ORF">NCTC12967_02968</name>
</gene>
<feature type="domain" description="Glycosyltransferase subfamily 4-like N-terminal" evidence="3">
    <location>
        <begin position="17"/>
        <end position="177"/>
    </location>
</feature>
<dbReference type="Proteomes" id="UP000273044">
    <property type="component" value="Chromosome"/>
</dbReference>
<dbReference type="RefSeq" id="WP_061787494.1">
    <property type="nucleotide sequence ID" value="NZ_CAUVFX010000005.1"/>
</dbReference>
<keyword evidence="1" id="KW-0328">Glycosyltransferase</keyword>
<dbReference type="EMBL" id="LR134406">
    <property type="protein sequence ID" value="VEH71642.1"/>
    <property type="molecule type" value="Genomic_DNA"/>
</dbReference>
<evidence type="ECO:0000313" key="5">
    <source>
        <dbReference type="Proteomes" id="UP000273044"/>
    </source>
</evidence>
<sequence length="375" mass="41384">MSLALHLYQSPMDNESRLMRMARSLVAADLGVQVRLVGLQVDERSGLQPVEPGIVIDRVGSPTPKHDTLVSRFQKVGGWFQEVYRGYRDADIAVVSAHAVWALPLAWALAKRAKVPLVYNPHELETRTPTMTGVKKTLAEQVEARFIRRCQVVTAVNDEIADWYAGHYRIARPLVVVNYPAKVTRGRPARDLRGELGLCDDEVLFVHTGHLTEGRNIPLILEEFAAGARHHVLFVGAGDMQSLVDEAAARSPFIHRMDPVPPDEVVSVVAGADMSLALIETLSQSYAWGSPNKLFEALAAGVPVLASDVPEVRRRLGPLAGELILSSPKDQLRGFLARLDRPMALSYREHLIPLPTWEEGVEPLVETYRALLQGG</sequence>
<dbReference type="GeneID" id="64408368"/>
<dbReference type="SUPFAM" id="SSF53756">
    <property type="entry name" value="UDP-Glycosyltransferase/glycogen phosphorylase"/>
    <property type="match status" value="1"/>
</dbReference>
<dbReference type="Gene3D" id="3.40.50.2000">
    <property type="entry name" value="Glycogen Phosphorylase B"/>
    <property type="match status" value="2"/>
</dbReference>
<protein>
    <recommendedName>
        <fullName evidence="3">Glycosyltransferase subfamily 4-like N-terminal domain-containing protein</fullName>
    </recommendedName>
</protein>
<reference evidence="4 5" key="1">
    <citation type="submission" date="2018-12" db="EMBL/GenBank/DDBJ databases">
        <authorList>
            <consortium name="Pathogen Informatics"/>
        </authorList>
    </citation>
    <scope>NUCLEOTIDE SEQUENCE [LARGE SCALE GENOMIC DNA]</scope>
    <source>
        <strain evidence="4 5">NCTC12967</strain>
    </source>
</reference>
<evidence type="ECO:0000259" key="3">
    <source>
        <dbReference type="Pfam" id="PF13439"/>
    </source>
</evidence>
<name>A0A448N2T3_9ACTN</name>
<dbReference type="PANTHER" id="PTHR12526">
    <property type="entry name" value="GLYCOSYLTRANSFERASE"/>
    <property type="match status" value="1"/>
</dbReference>
<organism evidence="4 5">
    <name type="scientific">Arachnia propionica</name>
    <dbReference type="NCBI Taxonomy" id="1750"/>
    <lineage>
        <taxon>Bacteria</taxon>
        <taxon>Bacillati</taxon>
        <taxon>Actinomycetota</taxon>
        <taxon>Actinomycetes</taxon>
        <taxon>Propionibacteriales</taxon>
        <taxon>Propionibacteriaceae</taxon>
        <taxon>Arachnia</taxon>
    </lineage>
</organism>
<dbReference type="GO" id="GO:0016757">
    <property type="term" value="F:glycosyltransferase activity"/>
    <property type="evidence" value="ECO:0007669"/>
    <property type="project" value="UniProtKB-KW"/>
</dbReference>